<dbReference type="EMBL" id="MSFO01000002">
    <property type="protein sequence ID" value="PLB52225.1"/>
    <property type="molecule type" value="Genomic_DNA"/>
</dbReference>
<evidence type="ECO:0000313" key="4">
    <source>
        <dbReference type="Proteomes" id="UP000234275"/>
    </source>
</evidence>
<feature type="transmembrane region" description="Helical" evidence="2">
    <location>
        <begin position="80"/>
        <end position="100"/>
    </location>
</feature>
<evidence type="ECO:0000313" key="3">
    <source>
        <dbReference type="EMBL" id="PLB52225.1"/>
    </source>
</evidence>
<keyword evidence="4" id="KW-1185">Reference proteome</keyword>
<comment type="caution">
    <text evidence="3">The sequence shown here is derived from an EMBL/GenBank/DDBJ whole genome shotgun (WGS) entry which is preliminary data.</text>
</comment>
<feature type="region of interest" description="Disordered" evidence="1">
    <location>
        <begin position="1"/>
        <end position="37"/>
    </location>
</feature>
<feature type="transmembrane region" description="Helical" evidence="2">
    <location>
        <begin position="472"/>
        <end position="490"/>
    </location>
</feature>
<accession>A0A2I2GH69</accession>
<feature type="compositionally biased region" description="Polar residues" evidence="1">
    <location>
        <begin position="1"/>
        <end position="20"/>
    </location>
</feature>
<dbReference type="Proteomes" id="UP000234275">
    <property type="component" value="Unassembled WGS sequence"/>
</dbReference>
<name>A0A2I2GH69_9EURO</name>
<keyword evidence="2" id="KW-0472">Membrane</keyword>
<dbReference type="OrthoDB" id="5332281at2759"/>
<feature type="transmembrane region" description="Helical" evidence="2">
    <location>
        <begin position="46"/>
        <end position="68"/>
    </location>
</feature>
<sequence>MSTDLGNRSTRESGPTSETQRSIKDHGEQKAMHQMPTPPSFPTARLFMLLVFYTIATVAIEALLMRSIQNNGLGPSVPELYYVWAHGPIIVFLIACYSWCQVHNRIIEAVARPPEKGSHRVAKLVRLGTCLGGAPWSLAANLLDSQSVNLEPQTVSLVAHSEFSGAKYNGPGVDANPALTVAGVYGLGQPWPVGTTHQHAFPPFSAPISSPESGGIIAGMVDMFTPSLQCEVASVVGLAQECSSHDCLSQKLNLALSTPSCPEYRIESFEKASDSADKYYADVLSAECADAADDMRDPQLIFVAARWNNDQPTVSSIVCKPSYFMSYGFIALGAGNSSVLMAATSNSTYSNGSRPHPHIPGVTPAQLATGFLSTLKNAHTPLLEGNYASGGFSRPNGVHESSFSRIASILSPHWPADLLDTAILERVSRTLYSSVCTQIASQYFLRETHTDFKGAFSEELTRIIVKESIARLIQATLGILIVLVAAILTWRPFPDKPLGHDTTKVHMEVTSNAGLEQKGAKKSR</sequence>
<organism evidence="3 4">
    <name type="scientific">Aspergillus steynii IBT 23096</name>
    <dbReference type="NCBI Taxonomy" id="1392250"/>
    <lineage>
        <taxon>Eukaryota</taxon>
        <taxon>Fungi</taxon>
        <taxon>Dikarya</taxon>
        <taxon>Ascomycota</taxon>
        <taxon>Pezizomycotina</taxon>
        <taxon>Eurotiomycetes</taxon>
        <taxon>Eurotiomycetidae</taxon>
        <taxon>Eurotiales</taxon>
        <taxon>Aspergillaceae</taxon>
        <taxon>Aspergillus</taxon>
        <taxon>Aspergillus subgen. Circumdati</taxon>
    </lineage>
</organism>
<dbReference type="VEuPathDB" id="FungiDB:P170DRAFT_507074"/>
<dbReference type="STRING" id="1392250.A0A2I2GH69"/>
<evidence type="ECO:0000256" key="2">
    <source>
        <dbReference type="SAM" id="Phobius"/>
    </source>
</evidence>
<keyword evidence="2" id="KW-0812">Transmembrane</keyword>
<protein>
    <submittedName>
        <fullName evidence="3">Uncharacterized protein</fullName>
    </submittedName>
</protein>
<keyword evidence="2" id="KW-1133">Transmembrane helix</keyword>
<feature type="compositionally biased region" description="Basic and acidic residues" evidence="1">
    <location>
        <begin position="21"/>
        <end position="31"/>
    </location>
</feature>
<proteinExistence type="predicted"/>
<evidence type="ECO:0000256" key="1">
    <source>
        <dbReference type="SAM" id="MobiDB-lite"/>
    </source>
</evidence>
<gene>
    <name evidence="3" type="ORF">P170DRAFT_507074</name>
</gene>
<dbReference type="RefSeq" id="XP_024707527.1">
    <property type="nucleotide sequence ID" value="XM_024854443.1"/>
</dbReference>
<dbReference type="AlphaFoldDB" id="A0A2I2GH69"/>
<dbReference type="GeneID" id="36562149"/>
<reference evidence="3 4" key="1">
    <citation type="submission" date="2016-12" db="EMBL/GenBank/DDBJ databases">
        <title>The genomes of Aspergillus section Nigri reveals drivers in fungal speciation.</title>
        <authorList>
            <consortium name="DOE Joint Genome Institute"/>
            <person name="Vesth T.C."/>
            <person name="Nybo J."/>
            <person name="Theobald S."/>
            <person name="Brandl J."/>
            <person name="Frisvad J.C."/>
            <person name="Nielsen K.F."/>
            <person name="Lyhne E.K."/>
            <person name="Kogle M.E."/>
            <person name="Kuo A."/>
            <person name="Riley R."/>
            <person name="Clum A."/>
            <person name="Nolan M."/>
            <person name="Lipzen A."/>
            <person name="Salamov A."/>
            <person name="Henrissat B."/>
            <person name="Wiebenga A."/>
            <person name="De Vries R.P."/>
            <person name="Grigoriev I.V."/>
            <person name="Mortensen U.H."/>
            <person name="Andersen M.R."/>
            <person name="Baker S.E."/>
        </authorList>
    </citation>
    <scope>NUCLEOTIDE SEQUENCE [LARGE SCALE GENOMIC DNA]</scope>
    <source>
        <strain evidence="3 4">IBT 23096</strain>
    </source>
</reference>